<accession>A0A9K3D7U8</accession>
<dbReference type="Proteomes" id="UP000265618">
    <property type="component" value="Unassembled WGS sequence"/>
</dbReference>
<sequence length="58" mass="6091">MCGIFAVAAARGESVQALSEKLLAALSALEYRGYDSAGILMGTTESDSVMDTHIIRAK</sequence>
<dbReference type="InterPro" id="IPR029055">
    <property type="entry name" value="Ntn_hydrolases_N"/>
</dbReference>
<proteinExistence type="predicted"/>
<gene>
    <name evidence="2" type="ORF">KIPB_012291</name>
</gene>
<keyword evidence="3" id="KW-1185">Reference proteome</keyword>
<evidence type="ECO:0000313" key="2">
    <source>
        <dbReference type="EMBL" id="GIQ89736.1"/>
    </source>
</evidence>
<evidence type="ECO:0000259" key="1">
    <source>
        <dbReference type="PROSITE" id="PS51278"/>
    </source>
</evidence>
<comment type="caution">
    <text evidence="2">The sequence shown here is derived from an EMBL/GenBank/DDBJ whole genome shotgun (WGS) entry which is preliminary data.</text>
</comment>
<dbReference type="PROSITE" id="PS51278">
    <property type="entry name" value="GATASE_TYPE_2"/>
    <property type="match status" value="1"/>
</dbReference>
<evidence type="ECO:0000313" key="3">
    <source>
        <dbReference type="Proteomes" id="UP000265618"/>
    </source>
</evidence>
<protein>
    <recommendedName>
        <fullName evidence="1">Glutamine amidotransferase type-2 domain-containing protein</fullName>
    </recommendedName>
</protein>
<dbReference type="InterPro" id="IPR017932">
    <property type="entry name" value="GATase_2_dom"/>
</dbReference>
<dbReference type="AlphaFoldDB" id="A0A9K3D7U8"/>
<reference evidence="2 3" key="1">
    <citation type="journal article" date="2018" name="PLoS ONE">
        <title>The draft genome of Kipferlia bialata reveals reductive genome evolution in fornicate parasites.</title>
        <authorList>
            <person name="Tanifuji G."/>
            <person name="Takabayashi S."/>
            <person name="Kume K."/>
            <person name="Takagi M."/>
            <person name="Nakayama T."/>
            <person name="Kamikawa R."/>
            <person name="Inagaki Y."/>
            <person name="Hashimoto T."/>
        </authorList>
    </citation>
    <scope>NUCLEOTIDE SEQUENCE [LARGE SCALE GENOMIC DNA]</scope>
    <source>
        <strain evidence="2">NY0173</strain>
    </source>
</reference>
<organism evidence="2 3">
    <name type="scientific">Kipferlia bialata</name>
    <dbReference type="NCBI Taxonomy" id="797122"/>
    <lineage>
        <taxon>Eukaryota</taxon>
        <taxon>Metamonada</taxon>
        <taxon>Carpediemonas-like organisms</taxon>
        <taxon>Kipferlia</taxon>
    </lineage>
</organism>
<name>A0A9K3D7U8_9EUKA</name>
<dbReference type="Gene3D" id="3.60.20.10">
    <property type="entry name" value="Glutamine Phosphoribosylpyrophosphate, subunit 1, domain 1"/>
    <property type="match status" value="1"/>
</dbReference>
<dbReference type="SUPFAM" id="SSF56235">
    <property type="entry name" value="N-terminal nucleophile aminohydrolases (Ntn hydrolases)"/>
    <property type="match status" value="1"/>
</dbReference>
<feature type="domain" description="Glutamine amidotransferase type-2" evidence="1">
    <location>
        <begin position="2"/>
        <end position="58"/>
    </location>
</feature>
<dbReference type="EMBL" id="BDIP01005373">
    <property type="protein sequence ID" value="GIQ89736.1"/>
    <property type="molecule type" value="Genomic_DNA"/>
</dbReference>
<feature type="non-terminal residue" evidence="2">
    <location>
        <position position="1"/>
    </location>
</feature>